<protein>
    <submittedName>
        <fullName evidence="2">Uncharacterized protein</fullName>
    </submittedName>
</protein>
<dbReference type="RefSeq" id="WP_199018049.1">
    <property type="nucleotide sequence ID" value="NZ_JAELUP010000009.1"/>
</dbReference>
<comment type="caution">
    <text evidence="2">The sequence shown here is derived from an EMBL/GenBank/DDBJ whole genome shotgun (WGS) entry which is preliminary data.</text>
</comment>
<evidence type="ECO:0000313" key="2">
    <source>
        <dbReference type="EMBL" id="MBJ6360494.1"/>
    </source>
</evidence>
<sequence length="61" mass="6758">MDLDKLLWIILRLLIFAVIGAAIYLLVITFVGDMDATVPEIPKPPKIGAIETIDTEFLFVA</sequence>
<evidence type="ECO:0000256" key="1">
    <source>
        <dbReference type="SAM" id="Phobius"/>
    </source>
</evidence>
<dbReference type="EMBL" id="JAELUP010000009">
    <property type="protein sequence ID" value="MBJ6360494.1"/>
    <property type="molecule type" value="Genomic_DNA"/>
</dbReference>
<proteinExistence type="predicted"/>
<keyword evidence="1" id="KW-1133">Transmembrane helix</keyword>
<accession>A0A934IZE2</accession>
<gene>
    <name evidence="2" type="ORF">JFN88_04040</name>
</gene>
<dbReference type="Proteomes" id="UP000640274">
    <property type="component" value="Unassembled WGS sequence"/>
</dbReference>
<evidence type="ECO:0000313" key="3">
    <source>
        <dbReference type="Proteomes" id="UP000640274"/>
    </source>
</evidence>
<name>A0A934IZE2_9BACL</name>
<keyword evidence="1" id="KW-0472">Membrane</keyword>
<dbReference type="AlphaFoldDB" id="A0A934IZE2"/>
<reference evidence="2" key="1">
    <citation type="submission" date="2020-12" db="EMBL/GenBank/DDBJ databases">
        <authorList>
            <person name="Huq M.A."/>
        </authorList>
    </citation>
    <scope>NUCLEOTIDE SEQUENCE</scope>
    <source>
        <strain evidence="2">MAHUQ-46</strain>
    </source>
</reference>
<organism evidence="2 3">
    <name type="scientific">Paenibacillus roseus</name>
    <dbReference type="NCBI Taxonomy" id="2798579"/>
    <lineage>
        <taxon>Bacteria</taxon>
        <taxon>Bacillati</taxon>
        <taxon>Bacillota</taxon>
        <taxon>Bacilli</taxon>
        <taxon>Bacillales</taxon>
        <taxon>Paenibacillaceae</taxon>
        <taxon>Paenibacillus</taxon>
    </lineage>
</organism>
<keyword evidence="1" id="KW-0812">Transmembrane</keyword>
<keyword evidence="3" id="KW-1185">Reference proteome</keyword>
<feature type="transmembrane region" description="Helical" evidence="1">
    <location>
        <begin position="6"/>
        <end position="27"/>
    </location>
</feature>